<evidence type="ECO:0000313" key="3">
    <source>
        <dbReference type="Proteomes" id="UP000293162"/>
    </source>
</evidence>
<organism evidence="2 3">
    <name type="scientific">Emticicia agri</name>
    <dbReference type="NCBI Taxonomy" id="2492393"/>
    <lineage>
        <taxon>Bacteria</taxon>
        <taxon>Pseudomonadati</taxon>
        <taxon>Bacteroidota</taxon>
        <taxon>Cytophagia</taxon>
        <taxon>Cytophagales</taxon>
        <taxon>Leadbetterellaceae</taxon>
        <taxon>Emticicia</taxon>
    </lineage>
</organism>
<sequence length="105" mass="12406">MNLLFVCSRNQWRSPTAEAIFKNHAYHQVKSAGTEPSARTKLTEKLLQWADVVFVMEKKHKQRIQQKFPHLVNEKEIMVLDIPDEYQFMDEELILSLKTMVSPYL</sequence>
<evidence type="ECO:0000259" key="1">
    <source>
        <dbReference type="SMART" id="SM00226"/>
    </source>
</evidence>
<dbReference type="Proteomes" id="UP000293162">
    <property type="component" value="Unassembled WGS sequence"/>
</dbReference>
<dbReference type="InterPro" id="IPR023485">
    <property type="entry name" value="Ptyr_pPase"/>
</dbReference>
<protein>
    <submittedName>
        <fullName evidence="2">Protein tyrosine phosphatase</fullName>
    </submittedName>
</protein>
<dbReference type="OrthoDB" id="7210484at2"/>
<evidence type="ECO:0000313" key="2">
    <source>
        <dbReference type="EMBL" id="RYU96910.1"/>
    </source>
</evidence>
<dbReference type="EMBL" id="SEWF01000005">
    <property type="protein sequence ID" value="RYU96910.1"/>
    <property type="molecule type" value="Genomic_DNA"/>
</dbReference>
<proteinExistence type="predicted"/>
<name>A0A4V1ZDP8_9BACT</name>
<dbReference type="Gene3D" id="3.40.50.2300">
    <property type="match status" value="2"/>
</dbReference>
<dbReference type="InterPro" id="IPR036196">
    <property type="entry name" value="Ptyr_pPase_sf"/>
</dbReference>
<dbReference type="InterPro" id="IPR016919">
    <property type="entry name" value="UCP029416_PTP"/>
</dbReference>
<reference evidence="2 3" key="1">
    <citation type="submission" date="2019-02" db="EMBL/GenBank/DDBJ databases">
        <title>Bacterial novel species Emticicia sp. 17J42-9 isolated from soil.</title>
        <authorList>
            <person name="Jung H.-Y."/>
        </authorList>
    </citation>
    <scope>NUCLEOTIDE SEQUENCE [LARGE SCALE GENOMIC DNA]</scope>
    <source>
        <strain evidence="2 3">17J42-9</strain>
    </source>
</reference>
<dbReference type="SMART" id="SM00226">
    <property type="entry name" value="LMWPc"/>
    <property type="match status" value="1"/>
</dbReference>
<dbReference type="PIRSF" id="PIRSF029416">
    <property type="entry name" value="UCP029416_PTP"/>
    <property type="match status" value="1"/>
</dbReference>
<keyword evidence="3" id="KW-1185">Reference proteome</keyword>
<dbReference type="AlphaFoldDB" id="A0A4V1ZDP8"/>
<dbReference type="SUPFAM" id="SSF52788">
    <property type="entry name" value="Phosphotyrosine protein phosphatases I"/>
    <property type="match status" value="1"/>
</dbReference>
<comment type="caution">
    <text evidence="2">The sequence shown here is derived from an EMBL/GenBank/DDBJ whole genome shotgun (WGS) entry which is preliminary data.</text>
</comment>
<feature type="domain" description="Phosphotyrosine protein phosphatase I" evidence="1">
    <location>
        <begin position="1"/>
        <end position="91"/>
    </location>
</feature>
<accession>A0A4V1ZDP8</accession>
<dbReference type="RefSeq" id="WP_130019865.1">
    <property type="nucleotide sequence ID" value="NZ_SEWF01000005.1"/>
</dbReference>
<gene>
    <name evidence="2" type="ORF">EWM59_05115</name>
</gene>
<dbReference type="Pfam" id="PF01451">
    <property type="entry name" value="LMWPc"/>
    <property type="match status" value="1"/>
</dbReference>